<evidence type="ECO:0000256" key="16">
    <source>
        <dbReference type="ARBA" id="ARBA00023329"/>
    </source>
</evidence>
<evidence type="ECO:0000256" key="21">
    <source>
        <dbReference type="ARBA" id="ARBA00036575"/>
    </source>
</evidence>
<evidence type="ECO:0000256" key="4">
    <source>
        <dbReference type="ARBA" id="ARBA00005189"/>
    </source>
</evidence>
<comment type="catalytic activity">
    <reaction evidence="34">
        <text>a 1,2-diacyl-sn-glycero-3-phosphocholine + H2O = a monoacyl-sn-glycero-3-phosphocholine + a fatty acid + H(+)</text>
        <dbReference type="Rhea" id="RHEA:44664"/>
        <dbReference type="ChEBI" id="CHEBI:15377"/>
        <dbReference type="ChEBI" id="CHEBI:15378"/>
        <dbReference type="ChEBI" id="CHEBI:28868"/>
        <dbReference type="ChEBI" id="CHEBI:57643"/>
        <dbReference type="ChEBI" id="CHEBI:84465"/>
    </reaction>
    <physiologicalReaction direction="left-to-right" evidence="34">
        <dbReference type="Rhea" id="RHEA:44665"/>
    </physiologicalReaction>
</comment>
<comment type="catalytic activity">
    <reaction evidence="37">
        <text>1,2-didodecanoyl-3-beta-D-galactosyl-sn-glycerol + H2O = dodecanoyl-3-beta-D-galactosyl-sn-glycerol + dodecanoate + H(+)</text>
        <dbReference type="Rhea" id="RHEA:48540"/>
        <dbReference type="ChEBI" id="CHEBI:15377"/>
        <dbReference type="ChEBI" id="CHEBI:15378"/>
        <dbReference type="ChEBI" id="CHEBI:18262"/>
        <dbReference type="ChEBI" id="CHEBI:90340"/>
        <dbReference type="ChEBI" id="CHEBI:90515"/>
    </reaction>
    <physiologicalReaction direction="left-to-right" evidence="37">
        <dbReference type="Rhea" id="RHEA:48541"/>
    </physiologicalReaction>
</comment>
<feature type="active site" description="Charge relay system" evidence="38">
    <location>
        <position position="194"/>
    </location>
</feature>
<feature type="signal peptide" evidence="42">
    <location>
        <begin position="1"/>
        <end position="17"/>
    </location>
</feature>
<feature type="disulfide bond" evidence="40">
    <location>
        <begin position="460"/>
        <end position="476"/>
    </location>
</feature>
<dbReference type="GO" id="GO:0042589">
    <property type="term" value="C:zymogen granule membrane"/>
    <property type="evidence" value="ECO:0007669"/>
    <property type="project" value="UniProtKB-SubCell"/>
</dbReference>
<evidence type="ECO:0000313" key="44">
    <source>
        <dbReference type="EMBL" id="KAG8435839.1"/>
    </source>
</evidence>
<comment type="catalytic activity">
    <reaction evidence="24">
        <text>1-(9Z-octadecenoyl)-glycerol + H2O = glycerol + (9Z)-octadecenoate + H(+)</text>
        <dbReference type="Rhea" id="RHEA:38487"/>
        <dbReference type="ChEBI" id="CHEBI:15377"/>
        <dbReference type="ChEBI" id="CHEBI:15378"/>
        <dbReference type="ChEBI" id="CHEBI:17754"/>
        <dbReference type="ChEBI" id="CHEBI:30823"/>
        <dbReference type="ChEBI" id="CHEBI:75342"/>
    </reaction>
    <physiologicalReaction direction="left-to-right" evidence="24">
        <dbReference type="Rhea" id="RHEA:38488"/>
    </physiologicalReaction>
</comment>
<feature type="binding site" evidence="39">
    <location>
        <position position="208"/>
    </location>
    <ligand>
        <name>Ca(2+)</name>
        <dbReference type="ChEBI" id="CHEBI:29108"/>
    </ligand>
</feature>
<dbReference type="Proteomes" id="UP000812440">
    <property type="component" value="Chromosome 7"/>
</dbReference>
<dbReference type="AlphaFoldDB" id="A0A8T2ISC2"/>
<evidence type="ECO:0000256" key="1">
    <source>
        <dbReference type="ARBA" id="ARBA00004487"/>
    </source>
</evidence>
<keyword evidence="13 40" id="KW-1015">Disulfide bond</keyword>
<keyword evidence="11 42" id="KW-0443">Lipid metabolism</keyword>
<dbReference type="GO" id="GO:0005615">
    <property type="term" value="C:extracellular space"/>
    <property type="evidence" value="ECO:0007669"/>
    <property type="project" value="TreeGrafter"/>
</dbReference>
<evidence type="ECO:0000256" key="19">
    <source>
        <dbReference type="ARBA" id="ARBA00024321"/>
    </source>
</evidence>
<keyword evidence="16" id="KW-0968">Cytoplasmic vesicle</keyword>
<dbReference type="EC" id="3.1.1.3" evidence="42"/>
<evidence type="ECO:0000256" key="29">
    <source>
        <dbReference type="ARBA" id="ARBA00048268"/>
    </source>
</evidence>
<dbReference type="GO" id="GO:0046872">
    <property type="term" value="F:metal ion binding"/>
    <property type="evidence" value="ECO:0007669"/>
    <property type="project" value="UniProtKB-KW"/>
</dbReference>
<comment type="catalytic activity">
    <reaction evidence="20">
        <text>a 1,2-diacyl-3-O-(beta-D-galactosyl)-sn-glycerol + 2 H2O = 3-beta-D-galactosyl-sn-glycerol + 2 a fatty acid + 2 H(+)</text>
        <dbReference type="Rhea" id="RHEA:13189"/>
        <dbReference type="ChEBI" id="CHEBI:15377"/>
        <dbReference type="ChEBI" id="CHEBI:15378"/>
        <dbReference type="ChEBI" id="CHEBI:15754"/>
        <dbReference type="ChEBI" id="CHEBI:17615"/>
        <dbReference type="ChEBI" id="CHEBI:28868"/>
        <dbReference type="EC" id="3.1.1.26"/>
    </reaction>
    <physiologicalReaction direction="left-to-right" evidence="20">
        <dbReference type="Rhea" id="RHEA:13190"/>
    </physiologicalReaction>
</comment>
<comment type="catalytic activity">
    <reaction evidence="32">
        <text>long chain 1,2-diacyl-3-O-beta-D-galactosyl-sn-glycerol + H2O = long chain acyl-3-O-beta-D-galactosyl-sn-glycerol + a fatty acid + H(+)</text>
        <dbReference type="Rhea" id="RHEA:48700"/>
        <dbReference type="ChEBI" id="CHEBI:15377"/>
        <dbReference type="ChEBI" id="CHEBI:15378"/>
        <dbReference type="ChEBI" id="CHEBI:28868"/>
        <dbReference type="ChEBI" id="CHEBI:90477"/>
        <dbReference type="ChEBI" id="CHEBI:90770"/>
    </reaction>
    <physiologicalReaction direction="left-to-right" evidence="32">
        <dbReference type="Rhea" id="RHEA:48701"/>
    </physiologicalReaction>
</comment>
<evidence type="ECO:0000256" key="8">
    <source>
        <dbReference type="ARBA" id="ARBA00022801"/>
    </source>
</evidence>
<evidence type="ECO:0000256" key="37">
    <source>
        <dbReference type="ARBA" id="ARBA00049420"/>
    </source>
</evidence>
<evidence type="ECO:0000256" key="31">
    <source>
        <dbReference type="ARBA" id="ARBA00048386"/>
    </source>
</evidence>
<evidence type="ECO:0000256" key="3">
    <source>
        <dbReference type="ARBA" id="ARBA00004879"/>
    </source>
</evidence>
<keyword evidence="10 42" id="KW-0442">Lipid degradation</keyword>
<evidence type="ECO:0000256" key="30">
    <source>
        <dbReference type="ARBA" id="ARBA00048377"/>
    </source>
</evidence>
<dbReference type="PRINTS" id="PR00823">
    <property type="entry name" value="PANCLIPASE"/>
</dbReference>
<comment type="pathway">
    <text evidence="3">Glycerolipid metabolism; triacylglycerol degradation.</text>
</comment>
<dbReference type="OrthoDB" id="199913at2759"/>
<evidence type="ECO:0000256" key="18">
    <source>
        <dbReference type="ARBA" id="ARBA00023590"/>
    </source>
</evidence>
<comment type="catalytic activity">
    <reaction evidence="28">
        <text>a 1,2-diacyl-3-O-[alpha-D-galactosyl-(1-&gt;6)-beta-D-galactosyl]-sn-glycerol + H2O = acyl-3-O-[alpha-D-galactosyl-(1-&gt;6)-beta-D-galactosyl]-sn-glycerol + a fatty acid + H(+)</text>
        <dbReference type="Rhea" id="RHEA:48372"/>
        <dbReference type="ChEBI" id="CHEBI:15377"/>
        <dbReference type="ChEBI" id="CHEBI:15378"/>
        <dbReference type="ChEBI" id="CHEBI:28396"/>
        <dbReference type="ChEBI" id="CHEBI:28868"/>
        <dbReference type="ChEBI" id="CHEBI:90310"/>
    </reaction>
    <physiologicalReaction direction="left-to-right" evidence="28">
        <dbReference type="Rhea" id="RHEA:48373"/>
    </physiologicalReaction>
</comment>
<dbReference type="SUPFAM" id="SSF49723">
    <property type="entry name" value="Lipase/lipooxygenase domain (PLAT/LH2 domain)"/>
    <property type="match status" value="1"/>
</dbReference>
<evidence type="ECO:0000256" key="14">
    <source>
        <dbReference type="ARBA" id="ARBA00023180"/>
    </source>
</evidence>
<keyword evidence="15" id="KW-0966">Cell projection</keyword>
<evidence type="ECO:0000256" key="10">
    <source>
        <dbReference type="ARBA" id="ARBA00022963"/>
    </source>
</evidence>
<dbReference type="EMBL" id="JAACNH010000008">
    <property type="protein sequence ID" value="KAG8435839.1"/>
    <property type="molecule type" value="Genomic_DNA"/>
</dbReference>
<comment type="catalytic activity">
    <reaction evidence="30">
        <text>1,2,3-tributanoylglycerol + H2O = dibutanoylglycerol + butanoate + H(+)</text>
        <dbReference type="Rhea" id="RHEA:40475"/>
        <dbReference type="ChEBI" id="CHEBI:15377"/>
        <dbReference type="ChEBI" id="CHEBI:15378"/>
        <dbReference type="ChEBI" id="CHEBI:17968"/>
        <dbReference type="ChEBI" id="CHEBI:35020"/>
        <dbReference type="ChEBI" id="CHEBI:76478"/>
    </reaction>
    <physiologicalReaction direction="left-to-right" evidence="30">
        <dbReference type="Rhea" id="RHEA:40476"/>
    </physiologicalReaction>
</comment>
<dbReference type="InterPro" id="IPR013818">
    <property type="entry name" value="Lipase"/>
</dbReference>
<evidence type="ECO:0000256" key="36">
    <source>
        <dbReference type="ARBA" id="ARBA00049352"/>
    </source>
</evidence>
<protein>
    <recommendedName>
        <fullName evidence="42">Triacylglycerol lipase</fullName>
        <ecNumber evidence="42">3.1.1.3</ecNumber>
    </recommendedName>
    <alternativeName>
        <fullName evidence="42">Pancreatic lipase</fullName>
    </alternativeName>
</protein>
<dbReference type="PRINTS" id="PR00821">
    <property type="entry name" value="TAGLIPASE"/>
</dbReference>
<evidence type="ECO:0000256" key="38">
    <source>
        <dbReference type="PIRSR" id="PIRSR000865-1"/>
    </source>
</evidence>
<sequence length="476" mass="52497">MAVVFTFVLLLFGCVQGGKVCYDRIGCFTDDAPWGGTLERPIAHLPMSPEDINIHLLLFTKANPLQFQELQMSDLNAVNASNFNTSKETHFIIHGFIDKGEEDWLVDMCKAMLEVEDVNCICVDWKGGSRTLYQIAANNVRVVGAEIAYFIGFLSSNLSYDPSNVHVIGHSLGAHAAGEVGKRMPGIARITGLDPAGPFFQDTPPEVRLDPSDADFVDAIHTDASGSMPFITGYGMRQMVGHMDFFPNGGERMVGCDNHLLPKLDYTEGLWDDMKDLVACNHLRSYKYYTESIYKPTGFIGFPSSSYEDFKRGVGFPCPITGCPLMGHYCSRISGNSTISQYGTNFSSQSFFLNTGEIRPFARWRYRVSILTAGSMSFMGSVSVSFNGTDGNTEKHQIASGFLHPGRNYAALMTGVESNVGSLTSVVFVWNRDLSFFHSTFGAKSVTVECSKHGEIYTFCSTEVVKKDTDQNLARC</sequence>
<dbReference type="InterPro" id="IPR000734">
    <property type="entry name" value="TAG_lipase"/>
</dbReference>
<evidence type="ECO:0000256" key="34">
    <source>
        <dbReference type="ARBA" id="ARBA00049154"/>
    </source>
</evidence>
<dbReference type="InterPro" id="IPR002331">
    <property type="entry name" value="Lipase_panc"/>
</dbReference>
<dbReference type="GO" id="GO:0047714">
    <property type="term" value="F:galactolipase activity"/>
    <property type="evidence" value="ECO:0007669"/>
    <property type="project" value="UniProtKB-EC"/>
</dbReference>
<evidence type="ECO:0000256" key="2">
    <source>
        <dbReference type="ARBA" id="ARBA00004613"/>
    </source>
</evidence>
<comment type="catalytic activity">
    <reaction evidence="35">
        <text>1,2,3-trioctanoylglycerol + H2O = dioctanoylglycerol + octanoate + H(+)</text>
        <dbReference type="Rhea" id="RHEA:47864"/>
        <dbReference type="ChEBI" id="CHEBI:15377"/>
        <dbReference type="ChEBI" id="CHEBI:15378"/>
        <dbReference type="ChEBI" id="CHEBI:25646"/>
        <dbReference type="ChEBI" id="CHEBI:76978"/>
        <dbReference type="ChEBI" id="CHEBI:88066"/>
    </reaction>
    <physiologicalReaction direction="left-to-right" evidence="35">
        <dbReference type="Rhea" id="RHEA:47865"/>
    </physiologicalReaction>
</comment>
<evidence type="ECO:0000256" key="28">
    <source>
        <dbReference type="ARBA" id="ARBA00048139"/>
    </source>
</evidence>
<feature type="chain" id="PRO_5035960126" description="Triacylglycerol lipase" evidence="42">
    <location>
        <begin position="18"/>
        <end position="476"/>
    </location>
</feature>
<dbReference type="Gene3D" id="2.60.60.20">
    <property type="entry name" value="PLAT/LH2 domain"/>
    <property type="match status" value="1"/>
</dbReference>
<gene>
    <name evidence="44" type="ORF">GDO86_013693</name>
</gene>
<evidence type="ECO:0000256" key="7">
    <source>
        <dbReference type="ARBA" id="ARBA00022723"/>
    </source>
</evidence>
<comment type="catalytic activity">
    <reaction evidence="21">
        <text>1-beta-D-galactosyl-2,3-didodecanoyl-sn-glycerol + H2O = 1-beta-D-galactosyl-dodecanoyl-sn-glycerol + dodecanoate + H(+)</text>
        <dbReference type="Rhea" id="RHEA:48536"/>
        <dbReference type="ChEBI" id="CHEBI:15377"/>
        <dbReference type="ChEBI" id="CHEBI:15378"/>
        <dbReference type="ChEBI" id="CHEBI:18262"/>
        <dbReference type="ChEBI" id="CHEBI:90342"/>
        <dbReference type="ChEBI" id="CHEBI:90514"/>
    </reaction>
    <physiologicalReaction direction="left-to-right" evidence="21">
        <dbReference type="Rhea" id="RHEA:48537"/>
    </physiologicalReaction>
</comment>
<keyword evidence="12" id="KW-0472">Membrane</keyword>
<evidence type="ECO:0000256" key="17">
    <source>
        <dbReference type="ARBA" id="ARBA00023369"/>
    </source>
</evidence>
<evidence type="ECO:0000256" key="22">
    <source>
        <dbReference type="ARBA" id="ARBA00047270"/>
    </source>
</evidence>
<keyword evidence="6 42" id="KW-0964">Secreted</keyword>
<dbReference type="GO" id="GO:0043005">
    <property type="term" value="C:neuron projection"/>
    <property type="evidence" value="ECO:0007669"/>
    <property type="project" value="UniProtKB-SubCell"/>
</dbReference>
<evidence type="ECO:0000313" key="45">
    <source>
        <dbReference type="Proteomes" id="UP000812440"/>
    </source>
</evidence>
<evidence type="ECO:0000256" key="33">
    <source>
        <dbReference type="ARBA" id="ARBA00049076"/>
    </source>
</evidence>
<keyword evidence="42" id="KW-0732">Signal</keyword>
<dbReference type="FunFam" id="3.40.50.1820:FF:000033">
    <property type="entry name" value="Pancreatic triacylglycerol lipase"/>
    <property type="match status" value="1"/>
</dbReference>
<keyword evidence="7 39" id="KW-0479">Metal-binding</keyword>
<dbReference type="Gene3D" id="3.40.50.1820">
    <property type="entry name" value="alpha/beta hydrolase"/>
    <property type="match status" value="1"/>
</dbReference>
<dbReference type="PANTHER" id="PTHR11610">
    <property type="entry name" value="LIPASE"/>
    <property type="match status" value="1"/>
</dbReference>
<evidence type="ECO:0000256" key="5">
    <source>
        <dbReference type="ARBA" id="ARBA00010701"/>
    </source>
</evidence>
<feature type="binding site" evidence="39">
    <location>
        <position position="213"/>
    </location>
    <ligand>
        <name>Ca(2+)</name>
        <dbReference type="ChEBI" id="CHEBI:29108"/>
    </ligand>
</feature>
<comment type="catalytic activity">
    <reaction evidence="36">
        <text>long chain 1,2-diacyl-3-O-[alpha-D-galactosyl-(1-&gt;6)-beta-D-galactosyl]-sn-glycerol + H2O = long chain acyl-3-O-[alpha-D-galactosyl-(1-&gt;6)-beta-D-galactosyl]-sn-glycerol + a fatty acid + H(+)</text>
        <dbReference type="Rhea" id="RHEA:48708"/>
        <dbReference type="ChEBI" id="CHEBI:15377"/>
        <dbReference type="ChEBI" id="CHEBI:15378"/>
        <dbReference type="ChEBI" id="CHEBI:28868"/>
        <dbReference type="ChEBI" id="CHEBI:90463"/>
        <dbReference type="ChEBI" id="CHEBI:90774"/>
    </reaction>
    <physiologicalReaction direction="left-to-right" evidence="36">
        <dbReference type="Rhea" id="RHEA:48709"/>
    </physiologicalReaction>
</comment>
<organism evidence="44 45">
    <name type="scientific">Hymenochirus boettgeri</name>
    <name type="common">Congo dwarf clawed frog</name>
    <dbReference type="NCBI Taxonomy" id="247094"/>
    <lineage>
        <taxon>Eukaryota</taxon>
        <taxon>Metazoa</taxon>
        <taxon>Chordata</taxon>
        <taxon>Craniata</taxon>
        <taxon>Vertebrata</taxon>
        <taxon>Euteleostomi</taxon>
        <taxon>Amphibia</taxon>
        <taxon>Batrachia</taxon>
        <taxon>Anura</taxon>
        <taxon>Pipoidea</taxon>
        <taxon>Pipidae</taxon>
        <taxon>Pipinae</taxon>
        <taxon>Hymenochirus</taxon>
    </lineage>
</organism>
<dbReference type="SMART" id="SM00308">
    <property type="entry name" value="LH2"/>
    <property type="match status" value="1"/>
</dbReference>
<evidence type="ECO:0000256" key="42">
    <source>
        <dbReference type="RuleBase" id="RU362046"/>
    </source>
</evidence>
<name>A0A8T2ISC2_9PIPI</name>
<dbReference type="PANTHER" id="PTHR11610:SF165">
    <property type="entry name" value="PANCREATIC LIPASE-RELATED PROTEIN 2"/>
    <property type="match status" value="1"/>
</dbReference>
<dbReference type="InterPro" id="IPR029058">
    <property type="entry name" value="AB_hydrolase_fold"/>
</dbReference>
<evidence type="ECO:0000256" key="20">
    <source>
        <dbReference type="ARBA" id="ARBA00036503"/>
    </source>
</evidence>
<comment type="catalytic activity">
    <reaction evidence="26">
        <text>di-(9Z)-octadecenoylglycerol + H2O = (9Z-octadecenoyl)-glycerol + (9Z)-octadecenoate + H(+)</text>
        <dbReference type="Rhea" id="RHEA:47868"/>
        <dbReference type="ChEBI" id="CHEBI:15377"/>
        <dbReference type="ChEBI" id="CHEBI:15378"/>
        <dbReference type="ChEBI" id="CHEBI:30823"/>
        <dbReference type="ChEBI" id="CHEBI:75937"/>
        <dbReference type="ChEBI" id="CHEBI:75945"/>
    </reaction>
    <physiologicalReaction direction="left-to-right" evidence="26">
        <dbReference type="Rhea" id="RHEA:47869"/>
    </physiologicalReaction>
</comment>
<evidence type="ECO:0000256" key="9">
    <source>
        <dbReference type="ARBA" id="ARBA00022837"/>
    </source>
</evidence>
<dbReference type="GO" id="GO:0004465">
    <property type="term" value="F:lipoprotein lipase activity"/>
    <property type="evidence" value="ECO:0007669"/>
    <property type="project" value="TreeGrafter"/>
</dbReference>
<proteinExistence type="inferred from homology"/>
<dbReference type="SUPFAM" id="SSF53474">
    <property type="entry name" value="alpha/beta-Hydrolases"/>
    <property type="match status" value="1"/>
</dbReference>
<keyword evidence="14" id="KW-0325">Glycoprotein</keyword>
<evidence type="ECO:0000256" key="11">
    <source>
        <dbReference type="ARBA" id="ARBA00023098"/>
    </source>
</evidence>
<dbReference type="PIRSF" id="PIRSF000865">
    <property type="entry name" value="Lipoprotein_lipase_LIPH"/>
    <property type="match status" value="1"/>
</dbReference>
<evidence type="ECO:0000256" key="25">
    <source>
        <dbReference type="ARBA" id="ARBA00047618"/>
    </source>
</evidence>
<dbReference type="InterPro" id="IPR033906">
    <property type="entry name" value="Lipase_N"/>
</dbReference>
<feature type="binding site" evidence="39">
    <location>
        <position position="210"/>
    </location>
    <ligand>
        <name>Ca(2+)</name>
        <dbReference type="ChEBI" id="CHEBI:29108"/>
    </ligand>
</feature>
<feature type="domain" description="PLAT" evidence="43">
    <location>
        <begin position="364"/>
        <end position="476"/>
    </location>
</feature>
<comment type="catalytic activity">
    <reaction evidence="25">
        <text>1,2-didecanoylglycerol + H2O = decanoylglycerol + decanoate + H(+)</text>
        <dbReference type="Rhea" id="RHEA:48596"/>
        <dbReference type="ChEBI" id="CHEBI:11152"/>
        <dbReference type="ChEBI" id="CHEBI:15377"/>
        <dbReference type="ChEBI" id="CHEBI:15378"/>
        <dbReference type="ChEBI" id="CHEBI:27689"/>
        <dbReference type="ChEBI" id="CHEBI:90605"/>
    </reaction>
    <physiologicalReaction direction="left-to-right" evidence="25">
        <dbReference type="Rhea" id="RHEA:48597"/>
    </physiologicalReaction>
</comment>
<keyword evidence="45" id="KW-1185">Reference proteome</keyword>
<keyword evidence="9 39" id="KW-0106">Calcium</keyword>
<dbReference type="Pfam" id="PF00151">
    <property type="entry name" value="Lipase"/>
    <property type="match status" value="1"/>
</dbReference>
<reference evidence="44" key="1">
    <citation type="thesis" date="2020" institute="ProQuest LLC" country="789 East Eisenhower Parkway, Ann Arbor, MI, USA">
        <title>Comparative Genomics and Chromosome Evolution.</title>
        <authorList>
            <person name="Mudd A.B."/>
        </authorList>
    </citation>
    <scope>NUCLEOTIDE SEQUENCE</scope>
    <source>
        <strain evidence="44">Female2</strain>
        <tissue evidence="44">Blood</tissue>
    </source>
</reference>
<evidence type="ECO:0000256" key="26">
    <source>
        <dbReference type="ARBA" id="ARBA00047741"/>
    </source>
</evidence>
<keyword evidence="8" id="KW-0378">Hydrolase</keyword>
<comment type="caution">
    <text evidence="44">The sequence shown here is derived from an EMBL/GenBank/DDBJ whole genome shotgun (WGS) entry which is preliminary data.</text>
</comment>
<dbReference type="InterPro" id="IPR036392">
    <property type="entry name" value="PLAT/LH2_dom_sf"/>
</dbReference>
<accession>A0A8T2ISC2</accession>
<feature type="active site" description="Nucleophile" evidence="38">
    <location>
        <position position="171"/>
    </location>
</feature>
<dbReference type="PROSITE" id="PS50095">
    <property type="entry name" value="PLAT"/>
    <property type="match status" value="1"/>
</dbReference>
<comment type="catalytic activity">
    <reaction evidence="27">
        <text>1,2,3-tripropanoylglycerol + H2O = dipropanoylglycerol + propanoate + H(+)</text>
        <dbReference type="Rhea" id="RHEA:48024"/>
        <dbReference type="ChEBI" id="CHEBI:15377"/>
        <dbReference type="ChEBI" id="CHEBI:15378"/>
        <dbReference type="ChEBI" id="CHEBI:17272"/>
        <dbReference type="ChEBI" id="CHEBI:88153"/>
        <dbReference type="ChEBI" id="CHEBI:88155"/>
    </reaction>
    <physiologicalReaction direction="left-to-right" evidence="27">
        <dbReference type="Rhea" id="RHEA:48025"/>
    </physiologicalReaction>
</comment>
<evidence type="ECO:0000256" key="35">
    <source>
        <dbReference type="ARBA" id="ARBA00049290"/>
    </source>
</evidence>
<comment type="catalytic activity">
    <reaction evidence="33">
        <text>1,2-dioctanoyl-3-O-[alpha-D-galactosyl-(1-&gt;6)-beta-D-galactosyl]-sn-glycerol + H2O = octanoyl-3-O-[alpha-D-galactosyl-(1-&gt;6)-beta-D-galactosyl]-sn-glycerol + octanoate + H(+)</text>
        <dbReference type="Rhea" id="RHEA:48692"/>
        <dbReference type="ChEBI" id="CHEBI:15377"/>
        <dbReference type="ChEBI" id="CHEBI:15378"/>
        <dbReference type="ChEBI" id="CHEBI:25646"/>
        <dbReference type="ChEBI" id="CHEBI:90457"/>
        <dbReference type="ChEBI" id="CHEBI:90768"/>
    </reaction>
    <physiologicalReaction direction="left-to-right" evidence="33">
        <dbReference type="Rhea" id="RHEA:48693"/>
    </physiologicalReaction>
</comment>
<comment type="subcellular location">
    <subcellularLocation>
        <location evidence="1">Cell projection</location>
        <location evidence="1">Neuron projection</location>
    </subcellularLocation>
    <subcellularLocation>
        <location evidence="2 42">Secreted</location>
    </subcellularLocation>
    <subcellularLocation>
        <location evidence="19">Zymogen granule membrane</location>
        <topology evidence="19">Peripheral membrane protein</topology>
    </subcellularLocation>
</comment>
<feature type="active site" description="Charge relay system" evidence="38">
    <location>
        <position position="282"/>
    </location>
</feature>
<comment type="pathway">
    <text evidence="4">Lipid metabolism.</text>
</comment>
<evidence type="ECO:0000256" key="23">
    <source>
        <dbReference type="ARBA" id="ARBA00047296"/>
    </source>
</evidence>
<comment type="catalytic activity">
    <reaction evidence="22">
        <text>(9Z-octadecenoyl)-glycerol + H2O = glycerol + (9Z)-octadecenoate + H(+)</text>
        <dbReference type="Rhea" id="RHEA:39955"/>
        <dbReference type="ChEBI" id="CHEBI:15377"/>
        <dbReference type="ChEBI" id="CHEBI:15378"/>
        <dbReference type="ChEBI" id="CHEBI:17754"/>
        <dbReference type="ChEBI" id="CHEBI:30823"/>
        <dbReference type="ChEBI" id="CHEBI:75937"/>
    </reaction>
    <physiologicalReaction direction="left-to-right" evidence="22">
        <dbReference type="Rhea" id="RHEA:39956"/>
    </physiologicalReaction>
</comment>
<comment type="catalytic activity">
    <reaction evidence="17">
        <text>a triacylglycerol + H2O = a diacylglycerol + a fatty acid + H(+)</text>
        <dbReference type="Rhea" id="RHEA:12044"/>
        <dbReference type="ChEBI" id="CHEBI:15377"/>
        <dbReference type="ChEBI" id="CHEBI:15378"/>
        <dbReference type="ChEBI" id="CHEBI:17855"/>
        <dbReference type="ChEBI" id="CHEBI:18035"/>
        <dbReference type="ChEBI" id="CHEBI:28868"/>
        <dbReference type="EC" id="3.1.1.3"/>
    </reaction>
    <physiologicalReaction direction="left-to-right" evidence="17">
        <dbReference type="Rhea" id="RHEA:12045"/>
    </physiologicalReaction>
</comment>
<evidence type="ECO:0000256" key="13">
    <source>
        <dbReference type="ARBA" id="ARBA00023157"/>
    </source>
</evidence>
<evidence type="ECO:0000256" key="32">
    <source>
        <dbReference type="ARBA" id="ARBA00048546"/>
    </source>
</evidence>
<evidence type="ECO:0000256" key="12">
    <source>
        <dbReference type="ARBA" id="ARBA00023136"/>
    </source>
</evidence>
<evidence type="ECO:0000256" key="6">
    <source>
        <dbReference type="ARBA" id="ARBA00022525"/>
    </source>
</evidence>
<evidence type="ECO:0000256" key="39">
    <source>
        <dbReference type="PIRSR" id="PIRSR000865-2"/>
    </source>
</evidence>
<comment type="catalytic activity">
    <reaction evidence="29">
        <text>1,2-dioctanoyl-3-O-beta-D-galactosyl-sn-glycerol + H2O = octanoyl-3-(beta-D-galactosyl)-sn-glycerol + octanoate + H(+)</text>
        <dbReference type="Rhea" id="RHEA:48696"/>
        <dbReference type="ChEBI" id="CHEBI:15377"/>
        <dbReference type="ChEBI" id="CHEBI:15378"/>
        <dbReference type="ChEBI" id="CHEBI:25646"/>
        <dbReference type="ChEBI" id="CHEBI:90453"/>
        <dbReference type="ChEBI" id="CHEBI:90769"/>
    </reaction>
    <physiologicalReaction direction="left-to-right" evidence="29">
        <dbReference type="Rhea" id="RHEA:48697"/>
    </physiologicalReaction>
</comment>
<comment type="catalytic activity">
    <reaction evidence="23">
        <text>1,2-didodecanoyl-3-O-[alpha-D-galactosyl-(1-&gt;6)-beta-D-galactosyl]-sn-glycerol + H2O = dodecanoyl-3-O-[alpha-D-galactosyl-(1-&gt;6)-beta-D-galactosyl]-sn-glycerol + dodecanoate + H(+)</text>
        <dbReference type="Rhea" id="RHEA:48516"/>
        <dbReference type="ChEBI" id="CHEBI:15377"/>
        <dbReference type="ChEBI" id="CHEBI:15378"/>
        <dbReference type="ChEBI" id="CHEBI:18262"/>
        <dbReference type="ChEBI" id="CHEBI:90337"/>
        <dbReference type="ChEBI" id="CHEBI:90359"/>
    </reaction>
    <physiologicalReaction direction="left-to-right" evidence="23">
        <dbReference type="Rhea" id="RHEA:48517"/>
    </physiologicalReaction>
</comment>
<dbReference type="CDD" id="cd00707">
    <property type="entry name" value="Pancreat_lipase_like"/>
    <property type="match status" value="1"/>
</dbReference>
<evidence type="ECO:0000256" key="40">
    <source>
        <dbReference type="PROSITE-ProRule" id="PRU00152"/>
    </source>
</evidence>
<dbReference type="GO" id="GO:0016042">
    <property type="term" value="P:lipid catabolic process"/>
    <property type="evidence" value="ECO:0007669"/>
    <property type="project" value="UniProtKB-KW"/>
</dbReference>
<comment type="catalytic activity">
    <reaction evidence="31">
        <text>1,2,3-tri-(9Z-octadecenoyl)-glycerol + H2O = di-(9Z)-octadecenoylglycerol + (9Z)-octadecenoate + H(+)</text>
        <dbReference type="Rhea" id="RHEA:38575"/>
        <dbReference type="ChEBI" id="CHEBI:15377"/>
        <dbReference type="ChEBI" id="CHEBI:15378"/>
        <dbReference type="ChEBI" id="CHEBI:30823"/>
        <dbReference type="ChEBI" id="CHEBI:53753"/>
        <dbReference type="ChEBI" id="CHEBI:75945"/>
    </reaction>
    <physiologicalReaction direction="left-to-right" evidence="31">
        <dbReference type="Rhea" id="RHEA:38576"/>
    </physiologicalReaction>
</comment>
<dbReference type="InterPro" id="IPR016272">
    <property type="entry name" value="Lipase_LIPH"/>
</dbReference>
<comment type="similarity">
    <text evidence="5 41">Belongs to the AB hydrolase superfamily. Lipase family.</text>
</comment>
<evidence type="ECO:0000256" key="41">
    <source>
        <dbReference type="RuleBase" id="RU004262"/>
    </source>
</evidence>
<evidence type="ECO:0000256" key="24">
    <source>
        <dbReference type="ARBA" id="ARBA00047438"/>
    </source>
</evidence>
<evidence type="ECO:0000256" key="15">
    <source>
        <dbReference type="ARBA" id="ARBA00023273"/>
    </source>
</evidence>
<comment type="pathway">
    <text evidence="18">Glycolipid metabolism.</text>
</comment>
<dbReference type="Pfam" id="PF01477">
    <property type="entry name" value="PLAT"/>
    <property type="match status" value="1"/>
</dbReference>
<evidence type="ECO:0000256" key="27">
    <source>
        <dbReference type="ARBA" id="ARBA00047744"/>
    </source>
</evidence>
<dbReference type="InterPro" id="IPR001024">
    <property type="entry name" value="PLAT/LH2_dom"/>
</dbReference>
<evidence type="ECO:0000259" key="43">
    <source>
        <dbReference type="PROSITE" id="PS50095"/>
    </source>
</evidence>